<keyword evidence="1" id="KW-0812">Transmembrane</keyword>
<protein>
    <recommendedName>
        <fullName evidence="4">L-lactate permease</fullName>
    </recommendedName>
</protein>
<keyword evidence="3" id="KW-1185">Reference proteome</keyword>
<proteinExistence type="predicted"/>
<keyword evidence="1" id="KW-1133">Transmembrane helix</keyword>
<accession>A0ABY6ZJR8</accession>
<evidence type="ECO:0000313" key="2">
    <source>
        <dbReference type="EMBL" id="WAH42326.1"/>
    </source>
</evidence>
<dbReference type="EMBL" id="CP104067">
    <property type="protein sequence ID" value="WAH42326.1"/>
    <property type="molecule type" value="Genomic_DNA"/>
</dbReference>
<organism evidence="2 3">
    <name type="scientific">Alicyclobacillus fastidiosus</name>
    <dbReference type="NCBI Taxonomy" id="392011"/>
    <lineage>
        <taxon>Bacteria</taxon>
        <taxon>Bacillati</taxon>
        <taxon>Bacillota</taxon>
        <taxon>Bacilli</taxon>
        <taxon>Bacillales</taxon>
        <taxon>Alicyclobacillaceae</taxon>
        <taxon>Alicyclobacillus</taxon>
    </lineage>
</organism>
<gene>
    <name evidence="2" type="ORF">NZD89_02125</name>
</gene>
<dbReference type="RefSeq" id="WP_268006210.1">
    <property type="nucleotide sequence ID" value="NZ_BSUT01000001.1"/>
</dbReference>
<dbReference type="Proteomes" id="UP001164761">
    <property type="component" value="Chromosome"/>
</dbReference>
<evidence type="ECO:0000313" key="3">
    <source>
        <dbReference type="Proteomes" id="UP001164761"/>
    </source>
</evidence>
<evidence type="ECO:0000256" key="1">
    <source>
        <dbReference type="SAM" id="Phobius"/>
    </source>
</evidence>
<evidence type="ECO:0008006" key="4">
    <source>
        <dbReference type="Google" id="ProtNLM"/>
    </source>
</evidence>
<sequence length="73" mass="8276">MQAFMNYFGQDYGFIPCLLFFFPLGVIVFSAVITLLSRRWFLAPIIVALVFGAFLHTPTLNSTQQLATSSRRL</sequence>
<feature type="transmembrane region" description="Helical" evidence="1">
    <location>
        <begin position="12"/>
        <end position="33"/>
    </location>
</feature>
<feature type="transmembrane region" description="Helical" evidence="1">
    <location>
        <begin position="40"/>
        <end position="57"/>
    </location>
</feature>
<reference evidence="2" key="1">
    <citation type="submission" date="2022-08" db="EMBL/GenBank/DDBJ databases">
        <title>Alicyclobacillus fastidiosus DSM 17978, complete genome.</title>
        <authorList>
            <person name="Wang Q."/>
            <person name="Cai R."/>
            <person name="Wang Z."/>
        </authorList>
    </citation>
    <scope>NUCLEOTIDE SEQUENCE</scope>
    <source>
        <strain evidence="2">DSM 17978</strain>
    </source>
</reference>
<keyword evidence="1" id="KW-0472">Membrane</keyword>
<name>A0ABY6ZJR8_9BACL</name>